<dbReference type="FunFam" id="3.40.30.10:FF:000010">
    <property type="entry name" value="Glutathione peroxidase"/>
    <property type="match status" value="1"/>
</dbReference>
<evidence type="ECO:0000256" key="4">
    <source>
        <dbReference type="PIRSR" id="PIRSR000303-1"/>
    </source>
</evidence>
<dbReference type="PROSITE" id="PS00763">
    <property type="entry name" value="GLUTATHIONE_PEROXID_2"/>
    <property type="match status" value="1"/>
</dbReference>
<dbReference type="PROSITE" id="PS51355">
    <property type="entry name" value="GLUTATHIONE_PEROXID_3"/>
    <property type="match status" value="1"/>
</dbReference>
<dbReference type="PANTHER" id="PTHR11592">
    <property type="entry name" value="GLUTATHIONE PEROXIDASE"/>
    <property type="match status" value="1"/>
</dbReference>
<evidence type="ECO:0000256" key="2">
    <source>
        <dbReference type="ARBA" id="ARBA00022559"/>
    </source>
</evidence>
<dbReference type="EMBL" id="FQVL01000001">
    <property type="protein sequence ID" value="SHE36510.1"/>
    <property type="molecule type" value="Genomic_DNA"/>
</dbReference>
<dbReference type="PANTHER" id="PTHR11592:SF78">
    <property type="entry name" value="GLUTATHIONE PEROXIDASE"/>
    <property type="match status" value="1"/>
</dbReference>
<evidence type="ECO:0000256" key="5">
    <source>
        <dbReference type="RuleBase" id="RU000499"/>
    </source>
</evidence>
<keyword evidence="2 5" id="KW-0575">Peroxidase</keyword>
<evidence type="ECO:0000313" key="7">
    <source>
        <dbReference type="Proteomes" id="UP000184476"/>
    </source>
</evidence>
<dbReference type="RefSeq" id="WP_073150479.1">
    <property type="nucleotide sequence ID" value="NZ_FQVL01000001.1"/>
</dbReference>
<dbReference type="InterPro" id="IPR036249">
    <property type="entry name" value="Thioredoxin-like_sf"/>
</dbReference>
<reference evidence="6 7" key="1">
    <citation type="submission" date="2016-11" db="EMBL/GenBank/DDBJ databases">
        <authorList>
            <person name="Jaros S."/>
            <person name="Januszkiewicz K."/>
            <person name="Wedrychowicz H."/>
        </authorList>
    </citation>
    <scope>NUCLEOTIDE SEQUENCE [LARGE SCALE GENOMIC DNA]</scope>
    <source>
        <strain evidence="6 7">DSM 44666</strain>
    </source>
</reference>
<gene>
    <name evidence="6" type="ORF">SAMN05444392_101175</name>
</gene>
<evidence type="ECO:0000256" key="1">
    <source>
        <dbReference type="ARBA" id="ARBA00006926"/>
    </source>
</evidence>
<comment type="similarity">
    <text evidence="1 5">Belongs to the glutathione peroxidase family.</text>
</comment>
<dbReference type="InterPro" id="IPR029760">
    <property type="entry name" value="GPX_CS"/>
</dbReference>
<dbReference type="AlphaFoldDB" id="A0A1M4SWE2"/>
<dbReference type="Gene3D" id="3.40.30.10">
    <property type="entry name" value="Glutaredoxin"/>
    <property type="match status" value="1"/>
</dbReference>
<sequence>MTIYDYSAKRVDGSNQSLKDYKGQIILIVNTASRCGFTPQYQELQKLYEDYHEQGFTILAFPCNQFMNQEPGTEEEILKFCQTNYHVTFPIFAKIDVKGDRAHPLFQYLTKKAKGVLYDDIKWNFTKFLIDHNGEVVMRYAPTTSPNKIRPDIDRYLSESTHSSV</sequence>
<dbReference type="InterPro" id="IPR000889">
    <property type="entry name" value="Glutathione_peroxidase"/>
</dbReference>
<accession>A0A1M4SWE2</accession>
<dbReference type="OrthoDB" id="9789406at2"/>
<dbReference type="GO" id="GO:0004601">
    <property type="term" value="F:peroxidase activity"/>
    <property type="evidence" value="ECO:0007669"/>
    <property type="project" value="UniProtKB-KW"/>
</dbReference>
<dbReference type="STRING" id="112248.SAMN05444392_101175"/>
<organism evidence="6 7">
    <name type="scientific">Seinonella peptonophila</name>
    <dbReference type="NCBI Taxonomy" id="112248"/>
    <lineage>
        <taxon>Bacteria</taxon>
        <taxon>Bacillati</taxon>
        <taxon>Bacillota</taxon>
        <taxon>Bacilli</taxon>
        <taxon>Bacillales</taxon>
        <taxon>Thermoactinomycetaceae</taxon>
        <taxon>Seinonella</taxon>
    </lineage>
</organism>
<dbReference type="SUPFAM" id="SSF52833">
    <property type="entry name" value="Thioredoxin-like"/>
    <property type="match status" value="1"/>
</dbReference>
<name>A0A1M4SWE2_9BACL</name>
<evidence type="ECO:0000313" key="6">
    <source>
        <dbReference type="EMBL" id="SHE36510.1"/>
    </source>
</evidence>
<dbReference type="InterPro" id="IPR029759">
    <property type="entry name" value="GPX_AS"/>
</dbReference>
<feature type="active site" evidence="4">
    <location>
        <position position="35"/>
    </location>
</feature>
<keyword evidence="7" id="KW-1185">Reference proteome</keyword>
<dbReference type="PRINTS" id="PR01011">
    <property type="entry name" value="GLUTPROXDASE"/>
</dbReference>
<dbReference type="PIRSF" id="PIRSF000303">
    <property type="entry name" value="Glutathion_perox"/>
    <property type="match status" value="1"/>
</dbReference>
<evidence type="ECO:0000256" key="3">
    <source>
        <dbReference type="ARBA" id="ARBA00023002"/>
    </source>
</evidence>
<dbReference type="PROSITE" id="PS00460">
    <property type="entry name" value="GLUTATHIONE_PEROXID_1"/>
    <property type="match status" value="1"/>
</dbReference>
<dbReference type="GO" id="GO:0034599">
    <property type="term" value="P:cellular response to oxidative stress"/>
    <property type="evidence" value="ECO:0007669"/>
    <property type="project" value="TreeGrafter"/>
</dbReference>
<dbReference type="Proteomes" id="UP000184476">
    <property type="component" value="Unassembled WGS sequence"/>
</dbReference>
<keyword evidence="3 5" id="KW-0560">Oxidoreductase</keyword>
<dbReference type="Pfam" id="PF00255">
    <property type="entry name" value="GSHPx"/>
    <property type="match status" value="1"/>
</dbReference>
<dbReference type="CDD" id="cd00340">
    <property type="entry name" value="GSH_Peroxidase"/>
    <property type="match status" value="1"/>
</dbReference>
<proteinExistence type="inferred from homology"/>
<protein>
    <recommendedName>
        <fullName evidence="5">Glutathione peroxidase</fullName>
    </recommendedName>
</protein>